<feature type="compositionally biased region" description="Basic residues" evidence="1">
    <location>
        <begin position="168"/>
        <end position="178"/>
    </location>
</feature>
<organism evidence="2 3">
    <name type="scientific">Paspalum notatum var. saurae</name>
    <dbReference type="NCBI Taxonomy" id="547442"/>
    <lineage>
        <taxon>Eukaryota</taxon>
        <taxon>Viridiplantae</taxon>
        <taxon>Streptophyta</taxon>
        <taxon>Embryophyta</taxon>
        <taxon>Tracheophyta</taxon>
        <taxon>Spermatophyta</taxon>
        <taxon>Magnoliopsida</taxon>
        <taxon>Liliopsida</taxon>
        <taxon>Poales</taxon>
        <taxon>Poaceae</taxon>
        <taxon>PACMAD clade</taxon>
        <taxon>Panicoideae</taxon>
        <taxon>Andropogonodae</taxon>
        <taxon>Paspaleae</taxon>
        <taxon>Paspalinae</taxon>
        <taxon>Paspalum</taxon>
    </lineage>
</organism>
<name>A0AAQ3TI39_PASNO</name>
<evidence type="ECO:0000313" key="3">
    <source>
        <dbReference type="Proteomes" id="UP001341281"/>
    </source>
</evidence>
<sequence>YGDANNVVEEVGQDGNNAVVVPRFHWDAARSGFILRRFADLEGLKTDKGFKELHCNAVAKDLAEFAEVPVMGNQVYNHLRKWRAKWVRITRLKKLSDVEFLNTPILHYQLMQAIFGGGVATGRFAMGSNEPLNITKSETIDLDVDTHIQVDEDPIPAETKPKVEATKKGKRRRAPDEH</sequence>
<dbReference type="AlphaFoldDB" id="A0AAQ3TI39"/>
<proteinExistence type="predicted"/>
<dbReference type="PANTHER" id="PTHR47127">
    <property type="entry name" value="10A19I.15"/>
    <property type="match status" value="1"/>
</dbReference>
<dbReference type="Proteomes" id="UP001341281">
    <property type="component" value="Chromosome 05"/>
</dbReference>
<reference evidence="2 3" key="1">
    <citation type="submission" date="2024-02" db="EMBL/GenBank/DDBJ databases">
        <title>High-quality chromosome-scale genome assembly of Pensacola bahiagrass (Paspalum notatum Flugge var. saurae).</title>
        <authorList>
            <person name="Vega J.M."/>
            <person name="Podio M."/>
            <person name="Orjuela J."/>
            <person name="Siena L.A."/>
            <person name="Pessino S.C."/>
            <person name="Combes M.C."/>
            <person name="Mariac C."/>
            <person name="Albertini E."/>
            <person name="Pupilli F."/>
            <person name="Ortiz J.P.A."/>
            <person name="Leblanc O."/>
        </authorList>
    </citation>
    <scope>NUCLEOTIDE SEQUENCE [LARGE SCALE GENOMIC DNA]</scope>
    <source>
        <strain evidence="2">R1</strain>
        <tissue evidence="2">Leaf</tissue>
    </source>
</reference>
<gene>
    <name evidence="2" type="ORF">U9M48_021695</name>
</gene>
<feature type="non-terminal residue" evidence="2">
    <location>
        <position position="1"/>
    </location>
</feature>
<keyword evidence="3" id="KW-1185">Reference proteome</keyword>
<feature type="region of interest" description="Disordered" evidence="1">
    <location>
        <begin position="150"/>
        <end position="178"/>
    </location>
</feature>
<evidence type="ECO:0000313" key="2">
    <source>
        <dbReference type="EMBL" id="WVZ73384.1"/>
    </source>
</evidence>
<dbReference type="EMBL" id="CP144749">
    <property type="protein sequence ID" value="WVZ73384.1"/>
    <property type="molecule type" value="Genomic_DNA"/>
</dbReference>
<accession>A0AAQ3TI39</accession>
<protein>
    <submittedName>
        <fullName evidence="2">Uncharacterized protein</fullName>
    </submittedName>
</protein>
<evidence type="ECO:0000256" key="1">
    <source>
        <dbReference type="SAM" id="MobiDB-lite"/>
    </source>
</evidence>